<dbReference type="AlphaFoldDB" id="A0AAD2CQ40"/>
<dbReference type="Gene3D" id="3.50.30.30">
    <property type="match status" value="1"/>
</dbReference>
<dbReference type="Pfam" id="PF25011">
    <property type="entry name" value="VSR_TRX"/>
    <property type="match status" value="1"/>
</dbReference>
<evidence type="ECO:0000256" key="8">
    <source>
        <dbReference type="ARBA" id="ARBA00023136"/>
    </source>
</evidence>
<sequence>MATAIPHSLFRDQGYDHREALFGTPPYGGSIAQTLYYADADLCEDVDPTKGYPTRDGKPWQAPFILMVDRGGCTFVKKVRNAQRAGAAGVIIADNVCLCTDPECKNEFSTTCETSEPIMADDGSGSDISIPSFLIFKRDADLIKTELKANSPVQLEMSWSLPNPDDRVEYDLWTVPTDAISKTFMQNFRPLANALGSHAQFTPHMYIYDGQRTHCIGNDGANYCYTLCTNNGRYCATDPDNDLDKGISGADVVRESLRRICIWKYYGEEDGIGDPWWAYVSEFTARCDTPEYFMHDDCVNDAYKHAGIDADAITKCMRDSGGTEGDNDNSYLKMAISSQSERGVVVLPSAFVNNAAIRGKLSSSSIFHAVCAGFAEGTEPPICNTCGRCPDAIGCVASGVCSGIPYDPAARGAGGAAAPPGTVSTHTFAFWMLFVVCSFGGVGYWHYNKTREDMREQVRGILAEYMPLEDQDAGNPMDFAGAKGGGVPLFS</sequence>
<evidence type="ECO:0000313" key="15">
    <source>
        <dbReference type="Proteomes" id="UP001295423"/>
    </source>
</evidence>
<dbReference type="SUPFAM" id="SSF52025">
    <property type="entry name" value="PA domain"/>
    <property type="match status" value="1"/>
</dbReference>
<keyword evidence="5" id="KW-0677">Repeat</keyword>
<evidence type="ECO:0000256" key="1">
    <source>
        <dbReference type="ARBA" id="ARBA00004479"/>
    </source>
</evidence>
<evidence type="ECO:0000256" key="4">
    <source>
        <dbReference type="ARBA" id="ARBA00022729"/>
    </source>
</evidence>
<evidence type="ECO:0000256" key="7">
    <source>
        <dbReference type="ARBA" id="ARBA00022989"/>
    </source>
</evidence>
<keyword evidence="15" id="KW-1185">Reference proteome</keyword>
<keyword evidence="2" id="KW-0245">EGF-like domain</keyword>
<keyword evidence="8 11" id="KW-0472">Membrane</keyword>
<keyword evidence="6" id="KW-0106">Calcium</keyword>
<evidence type="ECO:0000256" key="2">
    <source>
        <dbReference type="ARBA" id="ARBA00022536"/>
    </source>
</evidence>
<evidence type="ECO:0000313" key="14">
    <source>
        <dbReference type="EMBL" id="CAJ1942358.1"/>
    </source>
</evidence>
<protein>
    <recommendedName>
        <fullName evidence="16">PA domain-containing protein</fullName>
    </recommendedName>
</protein>
<proteinExistence type="predicted"/>
<evidence type="ECO:0000256" key="9">
    <source>
        <dbReference type="ARBA" id="ARBA00023180"/>
    </source>
</evidence>
<keyword evidence="7 11" id="KW-1133">Transmembrane helix</keyword>
<reference evidence="14" key="1">
    <citation type="submission" date="2023-08" db="EMBL/GenBank/DDBJ databases">
        <authorList>
            <person name="Audoor S."/>
            <person name="Bilcke G."/>
        </authorList>
    </citation>
    <scope>NUCLEOTIDE SEQUENCE</scope>
</reference>
<keyword evidence="4" id="KW-0732">Signal</keyword>
<comment type="caution">
    <text evidence="14">The sequence shown here is derived from an EMBL/GenBank/DDBJ whole genome shotgun (WGS) entry which is preliminary data.</text>
</comment>
<dbReference type="InterPro" id="IPR046450">
    <property type="entry name" value="PA_dom_sf"/>
</dbReference>
<evidence type="ECO:0000256" key="10">
    <source>
        <dbReference type="ARBA" id="ARBA00037847"/>
    </source>
</evidence>
<dbReference type="GO" id="GO:0012505">
    <property type="term" value="C:endomembrane system"/>
    <property type="evidence" value="ECO:0007669"/>
    <property type="project" value="UniProtKB-SubCell"/>
</dbReference>
<gene>
    <name evidence="14" type="ORF">CYCCA115_LOCUS7907</name>
</gene>
<evidence type="ECO:0000256" key="11">
    <source>
        <dbReference type="SAM" id="Phobius"/>
    </source>
</evidence>
<dbReference type="Pfam" id="PF02225">
    <property type="entry name" value="PA"/>
    <property type="match status" value="1"/>
</dbReference>
<evidence type="ECO:0000256" key="5">
    <source>
        <dbReference type="ARBA" id="ARBA00022737"/>
    </source>
</evidence>
<name>A0AAD2CQ40_9STRA</name>
<accession>A0AAD2CQ40</accession>
<feature type="domain" description="Vacuolar sorting receptor thioredoxin-like" evidence="13">
    <location>
        <begin position="168"/>
        <end position="371"/>
    </location>
</feature>
<dbReference type="PANTHER" id="PTHR22702">
    <property type="entry name" value="PROTEASE-ASSOCIATED DOMAIN-CONTAINING PROTEIN"/>
    <property type="match status" value="1"/>
</dbReference>
<keyword evidence="9" id="KW-0325">Glycoprotein</keyword>
<dbReference type="PANTHER" id="PTHR22702:SF1">
    <property type="entry name" value="PROTEASE-ASSOCIATED DOMAIN-CONTAINING PROTEIN 1"/>
    <property type="match status" value="1"/>
</dbReference>
<evidence type="ECO:0000259" key="12">
    <source>
        <dbReference type="Pfam" id="PF02225"/>
    </source>
</evidence>
<dbReference type="GO" id="GO:0016020">
    <property type="term" value="C:membrane"/>
    <property type="evidence" value="ECO:0007669"/>
    <property type="project" value="UniProtKB-SubCell"/>
</dbReference>
<dbReference type="InterPro" id="IPR056858">
    <property type="entry name" value="VSR_TRX"/>
</dbReference>
<evidence type="ECO:0008006" key="16">
    <source>
        <dbReference type="Google" id="ProtNLM"/>
    </source>
</evidence>
<dbReference type="EMBL" id="CAKOGP040001112">
    <property type="protein sequence ID" value="CAJ1942358.1"/>
    <property type="molecule type" value="Genomic_DNA"/>
</dbReference>
<organism evidence="14 15">
    <name type="scientific">Cylindrotheca closterium</name>
    <dbReference type="NCBI Taxonomy" id="2856"/>
    <lineage>
        <taxon>Eukaryota</taxon>
        <taxon>Sar</taxon>
        <taxon>Stramenopiles</taxon>
        <taxon>Ochrophyta</taxon>
        <taxon>Bacillariophyta</taxon>
        <taxon>Bacillariophyceae</taxon>
        <taxon>Bacillariophycidae</taxon>
        <taxon>Bacillariales</taxon>
        <taxon>Bacillariaceae</taxon>
        <taxon>Cylindrotheca</taxon>
    </lineage>
</organism>
<dbReference type="InterPro" id="IPR003137">
    <property type="entry name" value="PA_domain"/>
</dbReference>
<evidence type="ECO:0000256" key="6">
    <source>
        <dbReference type="ARBA" id="ARBA00022837"/>
    </source>
</evidence>
<evidence type="ECO:0000259" key="13">
    <source>
        <dbReference type="Pfam" id="PF25011"/>
    </source>
</evidence>
<dbReference type="Proteomes" id="UP001295423">
    <property type="component" value="Unassembled WGS sequence"/>
</dbReference>
<evidence type="ECO:0000256" key="3">
    <source>
        <dbReference type="ARBA" id="ARBA00022692"/>
    </source>
</evidence>
<feature type="domain" description="PA" evidence="12">
    <location>
        <begin position="35"/>
        <end position="142"/>
    </location>
</feature>
<comment type="subcellular location">
    <subcellularLocation>
        <location evidence="10">Endomembrane system</location>
        <topology evidence="10">Single-pass membrane protein</topology>
    </subcellularLocation>
    <subcellularLocation>
        <location evidence="1">Membrane</location>
        <topology evidence="1">Single-pass type I membrane protein</topology>
    </subcellularLocation>
</comment>
<feature type="transmembrane region" description="Helical" evidence="11">
    <location>
        <begin position="428"/>
        <end position="447"/>
    </location>
</feature>
<keyword evidence="3 11" id="KW-0812">Transmembrane</keyword>